<feature type="chain" id="PRO_5015416055" description="Secreted protein" evidence="1">
    <location>
        <begin position="21"/>
        <end position="70"/>
    </location>
</feature>
<proteinExistence type="predicted"/>
<dbReference type="Proteomes" id="UP000237003">
    <property type="component" value="Unassembled WGS sequence"/>
</dbReference>
<gene>
    <name evidence="2" type="ORF">C3430_19800</name>
</gene>
<feature type="signal peptide" evidence="1">
    <location>
        <begin position="1"/>
        <end position="20"/>
    </location>
</feature>
<evidence type="ECO:0000256" key="1">
    <source>
        <dbReference type="SAM" id="SignalP"/>
    </source>
</evidence>
<name>A0A2S4RUF8_CITAM</name>
<accession>A0A2S4RUF8</accession>
<comment type="caution">
    <text evidence="2">The sequence shown here is derived from an EMBL/GenBank/DDBJ whole genome shotgun (WGS) entry which is preliminary data.</text>
</comment>
<dbReference type="OrthoDB" id="6596849at2"/>
<protein>
    <recommendedName>
        <fullName evidence="4">Secreted protein</fullName>
    </recommendedName>
</protein>
<evidence type="ECO:0008006" key="4">
    <source>
        <dbReference type="Google" id="ProtNLM"/>
    </source>
</evidence>
<feature type="non-terminal residue" evidence="2">
    <location>
        <position position="70"/>
    </location>
</feature>
<keyword evidence="1" id="KW-0732">Signal</keyword>
<reference evidence="2 3" key="1">
    <citation type="submission" date="2018-01" db="EMBL/GenBank/DDBJ databases">
        <title>Complete genome sequences of 14 Citrobacter spp. isolated from plant in Canada.</title>
        <authorList>
            <person name="Bhandare S.G."/>
            <person name="Colavecchio A."/>
            <person name="Jeukens J."/>
            <person name="Emond-Rheault J.-G."/>
            <person name="Freschi L."/>
            <person name="Hamel J."/>
            <person name="Kukavica-Ibrulj I."/>
            <person name="Levesque R."/>
            <person name="Goodridge L."/>
        </authorList>
    </citation>
    <scope>NUCLEOTIDE SEQUENCE [LARGE SCALE GENOMIC DNA]</scope>
    <source>
        <strain evidence="2 3">S1285</strain>
    </source>
</reference>
<dbReference type="EMBL" id="PQLX01000007">
    <property type="protein sequence ID" value="POU63624.1"/>
    <property type="molecule type" value="Genomic_DNA"/>
</dbReference>
<evidence type="ECO:0000313" key="3">
    <source>
        <dbReference type="Proteomes" id="UP000237003"/>
    </source>
</evidence>
<dbReference type="RefSeq" id="WP_146052324.1">
    <property type="nucleotide sequence ID" value="NZ_PQLX01000007.1"/>
</dbReference>
<dbReference type="AlphaFoldDB" id="A0A2S4RUF8"/>
<evidence type="ECO:0000313" key="2">
    <source>
        <dbReference type="EMBL" id="POU63624.1"/>
    </source>
</evidence>
<sequence length="70" mass="7541">MQRKAISFCIALALSGNTFAAELNDNEDKKKQCPANISSLSQTELARLSPECQKATESVLEQNLAWAVGG</sequence>
<organism evidence="2 3">
    <name type="scientific">Citrobacter amalonaticus</name>
    <dbReference type="NCBI Taxonomy" id="35703"/>
    <lineage>
        <taxon>Bacteria</taxon>
        <taxon>Pseudomonadati</taxon>
        <taxon>Pseudomonadota</taxon>
        <taxon>Gammaproteobacteria</taxon>
        <taxon>Enterobacterales</taxon>
        <taxon>Enterobacteriaceae</taxon>
        <taxon>Citrobacter</taxon>
    </lineage>
</organism>